<gene>
    <name evidence="2" type="ORF">LMG26411_00580</name>
</gene>
<name>A0ABM8TAV7_9BURK</name>
<keyword evidence="1" id="KW-0812">Transmembrane</keyword>
<organism evidence="2 3">
    <name type="scientific">Cupriavidus numazuensis</name>
    <dbReference type="NCBI Taxonomy" id="221992"/>
    <lineage>
        <taxon>Bacteria</taxon>
        <taxon>Pseudomonadati</taxon>
        <taxon>Pseudomonadota</taxon>
        <taxon>Betaproteobacteria</taxon>
        <taxon>Burkholderiales</taxon>
        <taxon>Burkholderiaceae</taxon>
        <taxon>Cupriavidus</taxon>
    </lineage>
</organism>
<feature type="transmembrane region" description="Helical" evidence="1">
    <location>
        <begin position="16"/>
        <end position="34"/>
    </location>
</feature>
<protein>
    <submittedName>
        <fullName evidence="2">Uncharacterized protein</fullName>
    </submittedName>
</protein>
<evidence type="ECO:0000256" key="1">
    <source>
        <dbReference type="SAM" id="Phobius"/>
    </source>
</evidence>
<dbReference type="RefSeq" id="WP_211951796.1">
    <property type="nucleotide sequence ID" value="NZ_CAJPVI010000002.1"/>
</dbReference>
<reference evidence="2 3" key="1">
    <citation type="submission" date="2021-03" db="EMBL/GenBank/DDBJ databases">
        <authorList>
            <person name="Peeters C."/>
        </authorList>
    </citation>
    <scope>NUCLEOTIDE SEQUENCE [LARGE SCALE GENOMIC DNA]</scope>
    <source>
        <strain evidence="2 3">LMG 26411</strain>
    </source>
</reference>
<sequence>MKRGEDFICDFERRHPILFGWILTMLIVVFYIAAGDSSTLFALTGSPQ</sequence>
<proteinExistence type="predicted"/>
<accession>A0ABM8TAV7</accession>
<keyword evidence="1" id="KW-1133">Transmembrane helix</keyword>
<evidence type="ECO:0000313" key="2">
    <source>
        <dbReference type="EMBL" id="CAG2132235.1"/>
    </source>
</evidence>
<keyword evidence="3" id="KW-1185">Reference proteome</keyword>
<comment type="caution">
    <text evidence="2">The sequence shown here is derived from an EMBL/GenBank/DDBJ whole genome shotgun (WGS) entry which is preliminary data.</text>
</comment>
<keyword evidence="1" id="KW-0472">Membrane</keyword>
<dbReference type="Proteomes" id="UP000672657">
    <property type="component" value="Unassembled WGS sequence"/>
</dbReference>
<evidence type="ECO:0000313" key="3">
    <source>
        <dbReference type="Proteomes" id="UP000672657"/>
    </source>
</evidence>
<dbReference type="EMBL" id="CAJPVI010000002">
    <property type="protein sequence ID" value="CAG2132235.1"/>
    <property type="molecule type" value="Genomic_DNA"/>
</dbReference>